<dbReference type="InterPro" id="IPR025489">
    <property type="entry name" value="DUF4381"/>
</dbReference>
<accession>A0A2S7U1L5</accession>
<comment type="caution">
    <text evidence="2">The sequence shown here is derived from an EMBL/GenBank/DDBJ whole genome shotgun (WGS) entry which is preliminary data.</text>
</comment>
<feature type="transmembrane region" description="Helical" evidence="1">
    <location>
        <begin position="22"/>
        <end position="48"/>
    </location>
</feature>
<dbReference type="EMBL" id="MQWA01000001">
    <property type="protein sequence ID" value="PQJ28480.1"/>
    <property type="molecule type" value="Genomic_DNA"/>
</dbReference>
<reference evidence="2 3" key="1">
    <citation type="submission" date="2016-12" db="EMBL/GenBank/DDBJ databases">
        <title>Study of bacterial adaptation to deep sea.</title>
        <authorList>
            <person name="Song J."/>
            <person name="Yoshizawa S."/>
            <person name="Kogure K."/>
        </authorList>
    </citation>
    <scope>NUCLEOTIDE SEQUENCE [LARGE SCALE GENOMIC DNA]</scope>
    <source>
        <strain evidence="2 3">SAORIC-165</strain>
    </source>
</reference>
<dbReference type="OrthoDB" id="283083at2"/>
<evidence type="ECO:0000313" key="3">
    <source>
        <dbReference type="Proteomes" id="UP000239907"/>
    </source>
</evidence>
<keyword evidence="1" id="KW-0472">Membrane</keyword>
<dbReference type="Proteomes" id="UP000239907">
    <property type="component" value="Unassembled WGS sequence"/>
</dbReference>
<evidence type="ECO:0008006" key="4">
    <source>
        <dbReference type="Google" id="ProtNLM"/>
    </source>
</evidence>
<sequence>MEGATPSLNDLRNLALPTEPNWWPLAPGLSFLLVLLLWLAPCCAVVSYRKYQARAYRRAGLALLADVFTVRELSELLKRVALVGFERETVASLYGKEWAEFLQQSCAGLEMKELQNSGEVSPNLRRQAGRWIKQHKV</sequence>
<name>A0A2S7U1L5_9BACT</name>
<keyword evidence="1" id="KW-0812">Transmembrane</keyword>
<organism evidence="2 3">
    <name type="scientific">Rubritalea profundi</name>
    <dbReference type="NCBI Taxonomy" id="1658618"/>
    <lineage>
        <taxon>Bacteria</taxon>
        <taxon>Pseudomonadati</taxon>
        <taxon>Verrucomicrobiota</taxon>
        <taxon>Verrucomicrobiia</taxon>
        <taxon>Verrucomicrobiales</taxon>
        <taxon>Rubritaleaceae</taxon>
        <taxon>Rubritalea</taxon>
    </lineage>
</organism>
<protein>
    <recommendedName>
        <fullName evidence="4">DUF4381 domain-containing protein</fullName>
    </recommendedName>
</protein>
<keyword evidence="1" id="KW-1133">Transmembrane helix</keyword>
<evidence type="ECO:0000256" key="1">
    <source>
        <dbReference type="SAM" id="Phobius"/>
    </source>
</evidence>
<keyword evidence="3" id="KW-1185">Reference proteome</keyword>
<dbReference type="RefSeq" id="WP_105042983.1">
    <property type="nucleotide sequence ID" value="NZ_MQWA01000001.1"/>
</dbReference>
<dbReference type="Pfam" id="PF14316">
    <property type="entry name" value="DUF4381"/>
    <property type="match status" value="1"/>
</dbReference>
<dbReference type="AlphaFoldDB" id="A0A2S7U1L5"/>
<gene>
    <name evidence="2" type="ORF">BSZ32_08120</name>
</gene>
<evidence type="ECO:0000313" key="2">
    <source>
        <dbReference type="EMBL" id="PQJ28480.1"/>
    </source>
</evidence>
<proteinExistence type="predicted"/>